<dbReference type="SUPFAM" id="SSF52540">
    <property type="entry name" value="P-loop containing nucleoside triphosphate hydrolases"/>
    <property type="match status" value="1"/>
</dbReference>
<evidence type="ECO:0000259" key="1">
    <source>
        <dbReference type="Pfam" id="PF13614"/>
    </source>
</evidence>
<dbReference type="AlphaFoldDB" id="A0A2A2ZB04"/>
<dbReference type="EMBL" id="NSFD01000063">
    <property type="protein sequence ID" value="PBA23540.1"/>
    <property type="molecule type" value="Genomic_DNA"/>
</dbReference>
<dbReference type="PIRSF" id="PIRSF009320">
    <property type="entry name" value="Nuc_binding_HP_1000"/>
    <property type="match status" value="1"/>
</dbReference>
<evidence type="ECO:0000313" key="2">
    <source>
        <dbReference type="EMBL" id="PBA23540.1"/>
    </source>
</evidence>
<comment type="caution">
    <text evidence="2">The sequence shown here is derived from an EMBL/GenBank/DDBJ whole genome shotgun (WGS) entry which is preliminary data.</text>
</comment>
<evidence type="ECO:0000313" key="3">
    <source>
        <dbReference type="Proteomes" id="UP000217768"/>
    </source>
</evidence>
<dbReference type="CDD" id="cd02042">
    <property type="entry name" value="ParAB_family"/>
    <property type="match status" value="1"/>
</dbReference>
<feature type="domain" description="AAA" evidence="1">
    <location>
        <begin position="9"/>
        <end position="184"/>
    </location>
</feature>
<sequence>MLACMTVGRTLAVAMQKGGVGKTTTTINLAYEFASAALSVLVVDLDQQAHATSGLGITVSGDDASMYEVLHVERSERVPLREVIKKTAFGFDIAPATLALRSLDAGLGPGGQARLARQLEQTDGYDVVLIDCPPALGELTIAALAAADDVIAAVTPGDFELDAMRKLGNAVLDVQESLNQRVDIRHVLITRYDGRNMLDKNVRERIRADWPDEYLGEIRLRVRVGEAIARQIPVALHDPTGDATTDYRRVAATIAERINASV</sequence>
<dbReference type="Proteomes" id="UP000217768">
    <property type="component" value="Unassembled WGS sequence"/>
</dbReference>
<name>A0A2A2ZB04_MYCAV</name>
<proteinExistence type="predicted"/>
<dbReference type="PANTHER" id="PTHR13696:SF52">
    <property type="entry name" value="PARA FAMILY PROTEIN CT_582"/>
    <property type="match status" value="1"/>
</dbReference>
<gene>
    <name evidence="2" type="ORF">CKJ66_27990</name>
</gene>
<organism evidence="2 3">
    <name type="scientific">Mycobacterium avium</name>
    <dbReference type="NCBI Taxonomy" id="1764"/>
    <lineage>
        <taxon>Bacteria</taxon>
        <taxon>Bacillati</taxon>
        <taxon>Actinomycetota</taxon>
        <taxon>Actinomycetes</taxon>
        <taxon>Mycobacteriales</taxon>
        <taxon>Mycobacteriaceae</taxon>
        <taxon>Mycobacterium</taxon>
        <taxon>Mycobacterium avium complex (MAC)</taxon>
    </lineage>
</organism>
<protein>
    <submittedName>
        <fullName evidence="2">Chromosome partitioning protein</fullName>
    </submittedName>
</protein>
<dbReference type="InterPro" id="IPR025669">
    <property type="entry name" value="AAA_dom"/>
</dbReference>
<dbReference type="PANTHER" id="PTHR13696">
    <property type="entry name" value="P-LOOP CONTAINING NUCLEOSIDE TRIPHOSPHATE HYDROLASE"/>
    <property type="match status" value="1"/>
</dbReference>
<dbReference type="RefSeq" id="WP_095795353.1">
    <property type="nucleotide sequence ID" value="NZ_NSFD01000063.1"/>
</dbReference>
<accession>A0A2A2ZB04</accession>
<dbReference type="InterPro" id="IPR027417">
    <property type="entry name" value="P-loop_NTPase"/>
</dbReference>
<dbReference type="Pfam" id="PF13614">
    <property type="entry name" value="AAA_31"/>
    <property type="match status" value="1"/>
</dbReference>
<dbReference type="InterPro" id="IPR050678">
    <property type="entry name" value="DNA_Partitioning_ATPase"/>
</dbReference>
<reference evidence="2 3" key="1">
    <citation type="submission" date="2017-08" db="EMBL/GenBank/DDBJ databases">
        <title>Phylogenetic analysis of Mycobacterium avium complex whole genomes.</title>
        <authorList>
            <person name="Caverly L.J."/>
            <person name="Spilker T."/>
            <person name="Lipuma J."/>
        </authorList>
    </citation>
    <scope>NUCLEOTIDE SEQUENCE [LARGE SCALE GENOMIC DNA]</scope>
    <source>
        <strain evidence="2 3">FLAC0165</strain>
    </source>
</reference>
<dbReference type="Gene3D" id="3.40.50.300">
    <property type="entry name" value="P-loop containing nucleotide triphosphate hydrolases"/>
    <property type="match status" value="1"/>
</dbReference>